<proteinExistence type="predicted"/>
<protein>
    <recommendedName>
        <fullName evidence="3">C2H2-type domain-containing protein</fullName>
    </recommendedName>
</protein>
<feature type="compositionally biased region" description="Basic and acidic residues" evidence="2">
    <location>
        <begin position="181"/>
        <end position="193"/>
    </location>
</feature>
<dbReference type="PROSITE" id="PS50157">
    <property type="entry name" value="ZINC_FINGER_C2H2_2"/>
    <property type="match status" value="1"/>
</dbReference>
<evidence type="ECO:0000313" key="5">
    <source>
        <dbReference type="Proteomes" id="UP000578531"/>
    </source>
</evidence>
<keyword evidence="5" id="KW-1185">Reference proteome</keyword>
<dbReference type="Gene3D" id="3.30.160.60">
    <property type="entry name" value="Classic Zinc Finger"/>
    <property type="match status" value="1"/>
</dbReference>
<reference evidence="4 5" key="1">
    <citation type="journal article" date="2020" name="Genomics">
        <title>Complete, high-quality genomes from long-read metagenomic sequencing of two wolf lichen thalli reveals enigmatic genome architecture.</title>
        <authorList>
            <person name="McKenzie S.K."/>
            <person name="Walston R.F."/>
            <person name="Allen J.L."/>
        </authorList>
    </citation>
    <scope>NUCLEOTIDE SEQUENCE [LARGE SCALE GENOMIC DNA]</scope>
    <source>
        <strain evidence="4">WasteWater2</strain>
    </source>
</reference>
<keyword evidence="1" id="KW-0479">Metal-binding</keyword>
<dbReference type="AlphaFoldDB" id="A0A8H6CQD0"/>
<gene>
    <name evidence="4" type="ORF">HO173_011962</name>
</gene>
<feature type="compositionally biased region" description="Acidic residues" evidence="2">
    <location>
        <begin position="362"/>
        <end position="372"/>
    </location>
</feature>
<evidence type="ECO:0000313" key="4">
    <source>
        <dbReference type="EMBL" id="KAF6227744.1"/>
    </source>
</evidence>
<dbReference type="OrthoDB" id="5332314at2759"/>
<evidence type="ECO:0000256" key="1">
    <source>
        <dbReference type="PROSITE-ProRule" id="PRU00042"/>
    </source>
</evidence>
<feature type="compositionally biased region" description="Polar residues" evidence="2">
    <location>
        <begin position="32"/>
        <end position="49"/>
    </location>
</feature>
<dbReference type="GeneID" id="59293599"/>
<dbReference type="EMBL" id="JACCJC010000081">
    <property type="protein sequence ID" value="KAF6227744.1"/>
    <property type="molecule type" value="Genomic_DNA"/>
</dbReference>
<feature type="region of interest" description="Disordered" evidence="2">
    <location>
        <begin position="342"/>
        <end position="372"/>
    </location>
</feature>
<feature type="region of interest" description="Disordered" evidence="2">
    <location>
        <begin position="1"/>
        <end position="66"/>
    </location>
</feature>
<accession>A0A8H6CQD0</accession>
<feature type="compositionally biased region" description="Acidic residues" evidence="2">
    <location>
        <begin position="170"/>
        <end position="180"/>
    </location>
</feature>
<dbReference type="GO" id="GO:0008270">
    <property type="term" value="F:zinc ion binding"/>
    <property type="evidence" value="ECO:0007669"/>
    <property type="project" value="UniProtKB-KW"/>
</dbReference>
<comment type="caution">
    <text evidence="4">The sequence shown here is derived from an EMBL/GenBank/DDBJ whole genome shotgun (WGS) entry which is preliminary data.</text>
</comment>
<feature type="region of interest" description="Disordered" evidence="2">
    <location>
        <begin position="211"/>
        <end position="235"/>
    </location>
</feature>
<dbReference type="RefSeq" id="XP_037159235.1">
    <property type="nucleotide sequence ID" value="XM_037313835.1"/>
</dbReference>
<name>A0A8H6CQD0_9LECA</name>
<keyword evidence="1" id="KW-0863">Zinc-finger</keyword>
<keyword evidence="1" id="KW-0862">Zinc</keyword>
<feature type="region of interest" description="Disordered" evidence="2">
    <location>
        <begin position="168"/>
        <end position="193"/>
    </location>
</feature>
<evidence type="ECO:0000256" key="2">
    <source>
        <dbReference type="SAM" id="MobiDB-lite"/>
    </source>
</evidence>
<feature type="domain" description="C2H2-type" evidence="3">
    <location>
        <begin position="102"/>
        <end position="131"/>
    </location>
</feature>
<evidence type="ECO:0000259" key="3">
    <source>
        <dbReference type="PROSITE" id="PS50157"/>
    </source>
</evidence>
<organism evidence="4 5">
    <name type="scientific">Letharia columbiana</name>
    <dbReference type="NCBI Taxonomy" id="112416"/>
    <lineage>
        <taxon>Eukaryota</taxon>
        <taxon>Fungi</taxon>
        <taxon>Dikarya</taxon>
        <taxon>Ascomycota</taxon>
        <taxon>Pezizomycotina</taxon>
        <taxon>Lecanoromycetes</taxon>
        <taxon>OSLEUM clade</taxon>
        <taxon>Lecanoromycetidae</taxon>
        <taxon>Lecanorales</taxon>
        <taxon>Lecanorineae</taxon>
        <taxon>Parmeliaceae</taxon>
        <taxon>Letharia</taxon>
    </lineage>
</organism>
<sequence>MKAAQGRVTQERQPKKLRSGRTSGSKPRKAKNNANQLARTTPASDSQVEPSIRRKTAAQQVERNARDARRLAAVSGVAILSKVPPGQLPDQGSWEEDERKTYPCSICGRKFGKKNNVKVHMAACVKRNGNPNGARWDDAWRNMPSRAASMDTQSNAPQILHIQDFHAEDDQTEDEQPEDYQFERHQREDLERPDVPFGGFQRDHCIFEHLPHDDMQPASTSSSGMQGYDVELSTESSQSDDLDFIDLHSASSSPSDLTPYDPDLRMDVLTNEALLLMAQAWQKAIEYAGETHTVVHPHFQRIMEELGRRGMIDENWTYVVDLVRTVREVAEYGSLASKVEHGGRMDGGGGQERVHAGSDVAIDAEGDDGDDG</sequence>
<dbReference type="InterPro" id="IPR013087">
    <property type="entry name" value="Znf_C2H2_type"/>
</dbReference>
<dbReference type="Proteomes" id="UP000578531">
    <property type="component" value="Unassembled WGS sequence"/>
</dbReference>